<feature type="region of interest" description="Disordered" evidence="2">
    <location>
        <begin position="155"/>
        <end position="184"/>
    </location>
</feature>
<proteinExistence type="predicted"/>
<keyword evidence="1" id="KW-0156">Chromatin regulator</keyword>
<protein>
    <submittedName>
        <fullName evidence="3">Uncharacterized protein</fullName>
    </submittedName>
</protein>
<feature type="compositionally biased region" description="Polar residues" evidence="2">
    <location>
        <begin position="156"/>
        <end position="178"/>
    </location>
</feature>
<dbReference type="Proteomes" id="UP001221898">
    <property type="component" value="Unassembled WGS sequence"/>
</dbReference>
<feature type="region of interest" description="Disordered" evidence="2">
    <location>
        <begin position="59"/>
        <end position="90"/>
    </location>
</feature>
<dbReference type="GO" id="GO:0070210">
    <property type="term" value="C:Rpd3L-Expanded complex"/>
    <property type="evidence" value="ECO:0007669"/>
    <property type="project" value="TreeGrafter"/>
</dbReference>
<evidence type="ECO:0000256" key="1">
    <source>
        <dbReference type="ARBA" id="ARBA00022853"/>
    </source>
</evidence>
<feature type="non-terminal residue" evidence="3">
    <location>
        <position position="1"/>
    </location>
</feature>
<name>A0AAD7RZY8_9TELE</name>
<organism evidence="3 4">
    <name type="scientific">Aldrovandia affinis</name>
    <dbReference type="NCBI Taxonomy" id="143900"/>
    <lineage>
        <taxon>Eukaryota</taxon>
        <taxon>Metazoa</taxon>
        <taxon>Chordata</taxon>
        <taxon>Craniata</taxon>
        <taxon>Vertebrata</taxon>
        <taxon>Euteleostomi</taxon>
        <taxon>Actinopterygii</taxon>
        <taxon>Neopterygii</taxon>
        <taxon>Teleostei</taxon>
        <taxon>Notacanthiformes</taxon>
        <taxon>Halosauridae</taxon>
        <taxon>Aldrovandia</taxon>
    </lineage>
</organism>
<dbReference type="PANTHER" id="PTHR46462:SF2">
    <property type="entry name" value="INACTIVE HISTONE-LYSINE N-METHYLTRANSFERASE 2E"/>
    <property type="match status" value="1"/>
</dbReference>
<feature type="region of interest" description="Disordered" evidence="2">
    <location>
        <begin position="105"/>
        <end position="124"/>
    </location>
</feature>
<evidence type="ECO:0000256" key="2">
    <source>
        <dbReference type="SAM" id="MobiDB-lite"/>
    </source>
</evidence>
<dbReference type="AlphaFoldDB" id="A0AAD7RZY8"/>
<evidence type="ECO:0000313" key="3">
    <source>
        <dbReference type="EMBL" id="KAJ8393430.1"/>
    </source>
</evidence>
<gene>
    <name evidence="3" type="ORF">AAFF_G00061520</name>
</gene>
<dbReference type="EMBL" id="JAINUG010000137">
    <property type="protein sequence ID" value="KAJ8393430.1"/>
    <property type="molecule type" value="Genomic_DNA"/>
</dbReference>
<accession>A0AAD7RZY8</accession>
<keyword evidence="4" id="KW-1185">Reference proteome</keyword>
<reference evidence="3" key="1">
    <citation type="journal article" date="2023" name="Science">
        <title>Genome structures resolve the early diversification of teleost fishes.</title>
        <authorList>
            <person name="Parey E."/>
            <person name="Louis A."/>
            <person name="Montfort J."/>
            <person name="Bouchez O."/>
            <person name="Roques C."/>
            <person name="Iampietro C."/>
            <person name="Lluch J."/>
            <person name="Castinel A."/>
            <person name="Donnadieu C."/>
            <person name="Desvignes T."/>
            <person name="Floi Bucao C."/>
            <person name="Jouanno E."/>
            <person name="Wen M."/>
            <person name="Mejri S."/>
            <person name="Dirks R."/>
            <person name="Jansen H."/>
            <person name="Henkel C."/>
            <person name="Chen W.J."/>
            <person name="Zahm M."/>
            <person name="Cabau C."/>
            <person name="Klopp C."/>
            <person name="Thompson A.W."/>
            <person name="Robinson-Rechavi M."/>
            <person name="Braasch I."/>
            <person name="Lecointre G."/>
            <person name="Bobe J."/>
            <person name="Postlethwait J.H."/>
            <person name="Berthelot C."/>
            <person name="Roest Crollius H."/>
            <person name="Guiguen Y."/>
        </authorList>
    </citation>
    <scope>NUCLEOTIDE SEQUENCE</scope>
    <source>
        <strain evidence="3">NC1722</strain>
    </source>
</reference>
<dbReference type="GO" id="GO:0006325">
    <property type="term" value="P:chromatin organization"/>
    <property type="evidence" value="ECO:0007669"/>
    <property type="project" value="UniProtKB-KW"/>
</dbReference>
<sequence>MGEKPERGAGTPEPPPERPLRISSDPEVLATQLNALPGLACSPQVYSTPKHYVRFSSPFLANRSPTTPGVPISRRRSRELPETPPTTGSCKKRWLKKALEEEGPPQLLGFSLPSEGPLSPCLNGDPHSPLPYSCTLPELPAPLKKRRLCTLDSCVSEGSTPYGSPCATPTRSDLSETPGTPLPL</sequence>
<dbReference type="GO" id="GO:0034967">
    <property type="term" value="C:Set3 complex"/>
    <property type="evidence" value="ECO:0007669"/>
    <property type="project" value="TreeGrafter"/>
</dbReference>
<evidence type="ECO:0000313" key="4">
    <source>
        <dbReference type="Proteomes" id="UP001221898"/>
    </source>
</evidence>
<feature type="region of interest" description="Disordered" evidence="2">
    <location>
        <begin position="1"/>
        <end position="25"/>
    </location>
</feature>
<comment type="caution">
    <text evidence="3">The sequence shown here is derived from an EMBL/GenBank/DDBJ whole genome shotgun (WGS) entry which is preliminary data.</text>
</comment>
<dbReference type="GO" id="GO:0006355">
    <property type="term" value="P:regulation of DNA-templated transcription"/>
    <property type="evidence" value="ECO:0007669"/>
    <property type="project" value="TreeGrafter"/>
</dbReference>
<dbReference type="PANTHER" id="PTHR46462">
    <property type="entry name" value="UPSET, ISOFORM A"/>
    <property type="match status" value="1"/>
</dbReference>